<gene>
    <name evidence="2" type="ORF">ZYGR_0AG03030</name>
</gene>
<feature type="compositionally biased region" description="Low complexity" evidence="1">
    <location>
        <begin position="88"/>
        <end position="107"/>
    </location>
</feature>
<proteinExistence type="predicted"/>
<reference evidence="2 3" key="1">
    <citation type="submission" date="2016-08" db="EMBL/GenBank/DDBJ databases">
        <title>Draft genome sequence of allopolyploid Zygosaccharomyces rouxii.</title>
        <authorList>
            <person name="Watanabe J."/>
            <person name="Uehara K."/>
            <person name="Mogi Y."/>
            <person name="Tsukioka Y."/>
        </authorList>
    </citation>
    <scope>NUCLEOTIDE SEQUENCE [LARGE SCALE GENOMIC DNA]</scope>
    <source>
        <strain evidence="2 3">NBRC 110957</strain>
    </source>
</reference>
<evidence type="ECO:0000256" key="1">
    <source>
        <dbReference type="SAM" id="MobiDB-lite"/>
    </source>
</evidence>
<protein>
    <submittedName>
        <fullName evidence="2">Uncharacterized protein</fullName>
    </submittedName>
</protein>
<evidence type="ECO:0000313" key="3">
    <source>
        <dbReference type="Proteomes" id="UP000187013"/>
    </source>
</evidence>
<name>A0A1Q3A9C7_ZYGRO</name>
<sequence length="177" mass="19430">MATSTTTHTASSLAANAGSLPRKPQSNPSLQKPKLTGWAQAAARSLPKSQQQQQQNPSANVIKSSSSSLNNNHNSSSSSLRKSRKQTNGNNTNNANANNNNNNINANKPRQPYNRDEVRSYMKDLFAQYTSSTSISTYNGLSNSRRGNNLDWGAVTNNRYRNKKYGSLNEIAQVLRN</sequence>
<dbReference type="EMBL" id="BDGX01000033">
    <property type="protein sequence ID" value="GAV52312.1"/>
    <property type="molecule type" value="Genomic_DNA"/>
</dbReference>
<dbReference type="OrthoDB" id="4036571at2759"/>
<evidence type="ECO:0000313" key="2">
    <source>
        <dbReference type="EMBL" id="GAV52312.1"/>
    </source>
</evidence>
<feature type="compositionally biased region" description="Low complexity" evidence="1">
    <location>
        <begin position="1"/>
        <end position="17"/>
    </location>
</feature>
<organism evidence="2 3">
    <name type="scientific">Zygosaccharomyces rouxii</name>
    <dbReference type="NCBI Taxonomy" id="4956"/>
    <lineage>
        <taxon>Eukaryota</taxon>
        <taxon>Fungi</taxon>
        <taxon>Dikarya</taxon>
        <taxon>Ascomycota</taxon>
        <taxon>Saccharomycotina</taxon>
        <taxon>Saccharomycetes</taxon>
        <taxon>Saccharomycetales</taxon>
        <taxon>Saccharomycetaceae</taxon>
        <taxon>Zygosaccharomyces</taxon>
    </lineage>
</organism>
<accession>A0A1Q3A9C7</accession>
<dbReference type="Proteomes" id="UP000187013">
    <property type="component" value="Unassembled WGS sequence"/>
</dbReference>
<feature type="compositionally biased region" description="Low complexity" evidence="1">
    <location>
        <begin position="50"/>
        <end position="79"/>
    </location>
</feature>
<comment type="caution">
    <text evidence="2">The sequence shown here is derived from an EMBL/GenBank/DDBJ whole genome shotgun (WGS) entry which is preliminary data.</text>
</comment>
<feature type="region of interest" description="Disordered" evidence="1">
    <location>
        <begin position="1"/>
        <end position="113"/>
    </location>
</feature>
<dbReference type="AlphaFoldDB" id="A0A1Q3A9C7"/>